<dbReference type="GO" id="GO:0005507">
    <property type="term" value="F:copper ion binding"/>
    <property type="evidence" value="ECO:0007669"/>
    <property type="project" value="InterPro"/>
</dbReference>
<dbReference type="Pfam" id="PF00394">
    <property type="entry name" value="Cu-oxidase"/>
    <property type="match status" value="1"/>
</dbReference>
<dbReference type="PANTHER" id="PTHR11709:SF410">
    <property type="entry name" value="LACCASE"/>
    <property type="match status" value="1"/>
</dbReference>
<proteinExistence type="inferred from homology"/>
<dbReference type="InterPro" id="IPR011706">
    <property type="entry name" value="Cu-oxidase_C"/>
</dbReference>
<organism evidence="5">
    <name type="scientific">Fagus sylvatica</name>
    <name type="common">Beechnut</name>
    <dbReference type="NCBI Taxonomy" id="28930"/>
    <lineage>
        <taxon>Eukaryota</taxon>
        <taxon>Viridiplantae</taxon>
        <taxon>Streptophyta</taxon>
        <taxon>Embryophyta</taxon>
        <taxon>Tracheophyta</taxon>
        <taxon>Spermatophyta</taxon>
        <taxon>Magnoliopsida</taxon>
        <taxon>eudicotyledons</taxon>
        <taxon>Gunneridae</taxon>
        <taxon>Pentapetalae</taxon>
        <taxon>rosids</taxon>
        <taxon>fabids</taxon>
        <taxon>Fagales</taxon>
        <taxon>Fagaceae</taxon>
        <taxon>Fagus</taxon>
    </lineage>
</organism>
<feature type="domain" description="Plastocyanin-like" evidence="3">
    <location>
        <begin position="34"/>
        <end position="112"/>
    </location>
</feature>
<evidence type="ECO:0000259" key="4">
    <source>
        <dbReference type="Pfam" id="PF07731"/>
    </source>
</evidence>
<feature type="domain" description="Plastocyanin-like" evidence="4">
    <location>
        <begin position="133"/>
        <end position="264"/>
    </location>
</feature>
<dbReference type="Gene3D" id="2.60.40.420">
    <property type="entry name" value="Cupredoxins - blue copper proteins"/>
    <property type="match status" value="2"/>
</dbReference>
<comment type="similarity">
    <text evidence="1">Belongs to the multicopper oxidase family.</text>
</comment>
<name>A0A2N9EIY4_FAGSY</name>
<dbReference type="InterPro" id="IPR001117">
    <property type="entry name" value="Cu-oxidase_2nd"/>
</dbReference>
<dbReference type="InterPro" id="IPR008972">
    <property type="entry name" value="Cupredoxin"/>
</dbReference>
<reference evidence="5" key="1">
    <citation type="submission" date="2018-02" db="EMBL/GenBank/DDBJ databases">
        <authorList>
            <person name="Cohen D.B."/>
            <person name="Kent A.D."/>
        </authorList>
    </citation>
    <scope>NUCLEOTIDE SEQUENCE</scope>
</reference>
<accession>A0A2N9EIY4</accession>
<evidence type="ECO:0000259" key="3">
    <source>
        <dbReference type="Pfam" id="PF00394"/>
    </source>
</evidence>
<gene>
    <name evidence="5" type="ORF">FSB_LOCUS2476</name>
</gene>
<sequence>MVDEALAKGGDPNVSDAYTINGRTGFPNGCSDVMDEEMFFGVAEHNLTVVAQDGAYIKPIPTSYIMITPGQTMDVLITANHTGRGSYYMVARPFFDSRAPFDRYNASAILSNLNASHDDNAPASAPLPFDDDFPAFPPVPFDYTGVSPDKYLLPSQGTKVRMIEYGKKVEIVFQGTNIGNAENHPMHLHGYSFYLVGTGCGNFFTDPNYHHDYNLIDPPKVNTIRVPKNGWTAIRFVADNPGNLSLSQNLHASWGMDIVLIVKNGPNDTTSIRPPPSVPRCT</sequence>
<dbReference type="Pfam" id="PF07731">
    <property type="entry name" value="Cu-oxidase_2"/>
    <property type="match status" value="1"/>
</dbReference>
<dbReference type="GO" id="GO:0016491">
    <property type="term" value="F:oxidoreductase activity"/>
    <property type="evidence" value="ECO:0007669"/>
    <property type="project" value="InterPro"/>
</dbReference>
<evidence type="ECO:0008006" key="6">
    <source>
        <dbReference type="Google" id="ProtNLM"/>
    </source>
</evidence>
<protein>
    <recommendedName>
        <fullName evidence="6">Plastocyanin-like domain-containing protein</fullName>
    </recommendedName>
</protein>
<evidence type="ECO:0000256" key="1">
    <source>
        <dbReference type="ARBA" id="ARBA00010609"/>
    </source>
</evidence>
<dbReference type="InterPro" id="IPR045087">
    <property type="entry name" value="Cu-oxidase_fam"/>
</dbReference>
<dbReference type="PANTHER" id="PTHR11709">
    <property type="entry name" value="MULTI-COPPER OXIDASE"/>
    <property type="match status" value="1"/>
</dbReference>
<dbReference type="SUPFAM" id="SSF49503">
    <property type="entry name" value="Cupredoxins"/>
    <property type="match status" value="2"/>
</dbReference>
<evidence type="ECO:0000313" key="5">
    <source>
        <dbReference type="EMBL" id="SPC74594.1"/>
    </source>
</evidence>
<keyword evidence="2" id="KW-0325">Glycoprotein</keyword>
<evidence type="ECO:0000256" key="2">
    <source>
        <dbReference type="ARBA" id="ARBA00023180"/>
    </source>
</evidence>
<dbReference type="EMBL" id="OIVN01000114">
    <property type="protein sequence ID" value="SPC74594.1"/>
    <property type="molecule type" value="Genomic_DNA"/>
</dbReference>
<dbReference type="AlphaFoldDB" id="A0A2N9EIY4"/>